<dbReference type="EMBL" id="ML995858">
    <property type="protein sequence ID" value="KAF2767318.1"/>
    <property type="molecule type" value="Genomic_DNA"/>
</dbReference>
<protein>
    <submittedName>
        <fullName evidence="2">Uncharacterized protein</fullName>
    </submittedName>
</protein>
<name>A0A6G1L4G2_9PEZI</name>
<sequence>MAPNTRKTPNRDWVATRPTQREVPPGHQTCDDRANHGANIGPGNQIHVEAYRGLCHTNRTNCPGPLPQASLAVGTFYTNGLTCQNATVCDNCFENQQEHQPWLDQIREHVGKPPATIPPADQDKYWWTRLCVACEQAEEALVQSRTGGTLAVAQPSANDQAAMRNYPYNTCTCLARMDGTRRTCTEHQVAEYLQMREPNFPAGTIANLQNRRKALERQASRNRRRLAVIRRHPVSFVTGTAAPARVALRNRTRRYRACRCGDEVVTNARACIWQCMACEGIIRLRAKAMTPGALPQAANSATHGKNGTATGPHFLEIERAYVQNLTVP</sequence>
<keyword evidence="3" id="KW-1185">Reference proteome</keyword>
<dbReference type="Proteomes" id="UP000799436">
    <property type="component" value="Unassembled WGS sequence"/>
</dbReference>
<organism evidence="2 3">
    <name type="scientific">Teratosphaeria nubilosa</name>
    <dbReference type="NCBI Taxonomy" id="161662"/>
    <lineage>
        <taxon>Eukaryota</taxon>
        <taxon>Fungi</taxon>
        <taxon>Dikarya</taxon>
        <taxon>Ascomycota</taxon>
        <taxon>Pezizomycotina</taxon>
        <taxon>Dothideomycetes</taxon>
        <taxon>Dothideomycetidae</taxon>
        <taxon>Mycosphaerellales</taxon>
        <taxon>Teratosphaeriaceae</taxon>
        <taxon>Teratosphaeria</taxon>
    </lineage>
</organism>
<proteinExistence type="predicted"/>
<dbReference type="OrthoDB" id="10419642at2759"/>
<evidence type="ECO:0000256" key="1">
    <source>
        <dbReference type="SAM" id="MobiDB-lite"/>
    </source>
</evidence>
<dbReference type="AlphaFoldDB" id="A0A6G1L4G2"/>
<accession>A0A6G1L4G2</accession>
<gene>
    <name evidence="2" type="ORF">EJ03DRAFT_158820</name>
</gene>
<evidence type="ECO:0000313" key="2">
    <source>
        <dbReference type="EMBL" id="KAF2767318.1"/>
    </source>
</evidence>
<evidence type="ECO:0000313" key="3">
    <source>
        <dbReference type="Proteomes" id="UP000799436"/>
    </source>
</evidence>
<feature type="region of interest" description="Disordered" evidence="1">
    <location>
        <begin position="1"/>
        <end position="26"/>
    </location>
</feature>
<reference evidence="2" key="1">
    <citation type="journal article" date="2020" name="Stud. Mycol.">
        <title>101 Dothideomycetes genomes: a test case for predicting lifestyles and emergence of pathogens.</title>
        <authorList>
            <person name="Haridas S."/>
            <person name="Albert R."/>
            <person name="Binder M."/>
            <person name="Bloem J."/>
            <person name="Labutti K."/>
            <person name="Salamov A."/>
            <person name="Andreopoulos B."/>
            <person name="Baker S."/>
            <person name="Barry K."/>
            <person name="Bills G."/>
            <person name="Bluhm B."/>
            <person name="Cannon C."/>
            <person name="Castanera R."/>
            <person name="Culley D."/>
            <person name="Daum C."/>
            <person name="Ezra D."/>
            <person name="Gonzalez J."/>
            <person name="Henrissat B."/>
            <person name="Kuo A."/>
            <person name="Liang C."/>
            <person name="Lipzen A."/>
            <person name="Lutzoni F."/>
            <person name="Magnuson J."/>
            <person name="Mondo S."/>
            <person name="Nolan M."/>
            <person name="Ohm R."/>
            <person name="Pangilinan J."/>
            <person name="Park H.-J."/>
            <person name="Ramirez L."/>
            <person name="Alfaro M."/>
            <person name="Sun H."/>
            <person name="Tritt A."/>
            <person name="Yoshinaga Y."/>
            <person name="Zwiers L.-H."/>
            <person name="Turgeon B."/>
            <person name="Goodwin S."/>
            <person name="Spatafora J."/>
            <person name="Crous P."/>
            <person name="Grigoriev I."/>
        </authorList>
    </citation>
    <scope>NUCLEOTIDE SEQUENCE</scope>
    <source>
        <strain evidence="2">CBS 116005</strain>
    </source>
</reference>